<evidence type="ECO:0000256" key="8">
    <source>
        <dbReference type="ARBA" id="ARBA00023033"/>
    </source>
</evidence>
<dbReference type="GO" id="GO:0004497">
    <property type="term" value="F:monooxygenase activity"/>
    <property type="evidence" value="ECO:0007669"/>
    <property type="project" value="UniProtKB-KW"/>
</dbReference>
<evidence type="ECO:0000256" key="2">
    <source>
        <dbReference type="ARBA" id="ARBA00004370"/>
    </source>
</evidence>
<evidence type="ECO:0000313" key="11">
    <source>
        <dbReference type="Proteomes" id="UP001187192"/>
    </source>
</evidence>
<dbReference type="PANTHER" id="PTHR47943:SF9">
    <property type="entry name" value="CYTOCHROME P450"/>
    <property type="match status" value="1"/>
</dbReference>
<comment type="similarity">
    <text evidence="3">Belongs to the cytochrome P450 family.</text>
</comment>
<organism evidence="10 11">
    <name type="scientific">Ficus carica</name>
    <name type="common">Common fig</name>
    <dbReference type="NCBI Taxonomy" id="3494"/>
    <lineage>
        <taxon>Eukaryota</taxon>
        <taxon>Viridiplantae</taxon>
        <taxon>Streptophyta</taxon>
        <taxon>Embryophyta</taxon>
        <taxon>Tracheophyta</taxon>
        <taxon>Spermatophyta</taxon>
        <taxon>Magnoliopsida</taxon>
        <taxon>eudicotyledons</taxon>
        <taxon>Gunneridae</taxon>
        <taxon>Pentapetalae</taxon>
        <taxon>rosids</taxon>
        <taxon>fabids</taxon>
        <taxon>Rosales</taxon>
        <taxon>Moraceae</taxon>
        <taxon>Ficeae</taxon>
        <taxon>Ficus</taxon>
    </lineage>
</organism>
<keyword evidence="4" id="KW-0349">Heme</keyword>
<keyword evidence="6" id="KW-0560">Oxidoreductase</keyword>
<evidence type="ECO:0000256" key="9">
    <source>
        <dbReference type="ARBA" id="ARBA00023136"/>
    </source>
</evidence>
<dbReference type="GO" id="GO:0016020">
    <property type="term" value="C:membrane"/>
    <property type="evidence" value="ECO:0007669"/>
    <property type="project" value="UniProtKB-SubCell"/>
</dbReference>
<comment type="caution">
    <text evidence="10">The sequence shown here is derived from an EMBL/GenBank/DDBJ whole genome shotgun (WGS) entry which is preliminary data.</text>
</comment>
<dbReference type="Pfam" id="PF00067">
    <property type="entry name" value="p450"/>
    <property type="match status" value="1"/>
</dbReference>
<dbReference type="PRINTS" id="PR00463">
    <property type="entry name" value="EP450I"/>
</dbReference>
<evidence type="ECO:0000256" key="3">
    <source>
        <dbReference type="ARBA" id="ARBA00010617"/>
    </source>
</evidence>
<dbReference type="PANTHER" id="PTHR47943">
    <property type="entry name" value="CYTOCHROME P450 93A3-LIKE"/>
    <property type="match status" value="1"/>
</dbReference>
<evidence type="ECO:0000256" key="6">
    <source>
        <dbReference type="ARBA" id="ARBA00023002"/>
    </source>
</evidence>
<reference evidence="10" key="1">
    <citation type="submission" date="2023-07" db="EMBL/GenBank/DDBJ databases">
        <title>draft genome sequence of fig (Ficus carica).</title>
        <authorList>
            <person name="Takahashi T."/>
            <person name="Nishimura K."/>
        </authorList>
    </citation>
    <scope>NUCLEOTIDE SEQUENCE</scope>
</reference>
<name>A0AA88E8F8_FICCA</name>
<keyword evidence="7" id="KW-0408">Iron</keyword>
<dbReference type="InterPro" id="IPR036396">
    <property type="entry name" value="Cyt_P450_sf"/>
</dbReference>
<dbReference type="GO" id="GO:0016705">
    <property type="term" value="F:oxidoreductase activity, acting on paired donors, with incorporation or reduction of molecular oxygen"/>
    <property type="evidence" value="ECO:0007669"/>
    <property type="project" value="InterPro"/>
</dbReference>
<dbReference type="InterPro" id="IPR001128">
    <property type="entry name" value="Cyt_P450"/>
</dbReference>
<protein>
    <recommendedName>
        <fullName evidence="12">Cytochrome P450</fullName>
    </recommendedName>
</protein>
<keyword evidence="5" id="KW-0479">Metal-binding</keyword>
<keyword evidence="11" id="KW-1185">Reference proteome</keyword>
<proteinExistence type="inferred from homology"/>
<dbReference type="InterPro" id="IPR002401">
    <property type="entry name" value="Cyt_P450_E_grp-I"/>
</dbReference>
<evidence type="ECO:0008006" key="12">
    <source>
        <dbReference type="Google" id="ProtNLM"/>
    </source>
</evidence>
<comment type="cofactor">
    <cofactor evidence="1">
        <name>heme</name>
        <dbReference type="ChEBI" id="CHEBI:30413"/>
    </cofactor>
</comment>
<evidence type="ECO:0000256" key="1">
    <source>
        <dbReference type="ARBA" id="ARBA00001971"/>
    </source>
</evidence>
<keyword evidence="8" id="KW-0503">Monooxygenase</keyword>
<sequence>MNPQDEHAYIVGRTNIKAILLDMIVAAFDTSAITIEWTISELLRNTRVMQNLQKQLENVVGRDHIVEGKYLEKIEYLDMALKESLRLHPIAPFSVPCKSLKDIKINGYFIPKKSRILIKTWAIGRDSSVWSENVEEFTLKVTQLVHCFNWELPCEVKAKDMDMTEKFGPLINA</sequence>
<evidence type="ECO:0000313" key="10">
    <source>
        <dbReference type="EMBL" id="GMN69806.1"/>
    </source>
</evidence>
<comment type="subcellular location">
    <subcellularLocation>
        <location evidence="2">Membrane</location>
    </subcellularLocation>
</comment>
<keyword evidence="9" id="KW-0472">Membrane</keyword>
<dbReference type="EMBL" id="BTGU01000942">
    <property type="protein sequence ID" value="GMN69806.1"/>
    <property type="molecule type" value="Genomic_DNA"/>
</dbReference>
<dbReference type="GO" id="GO:0005506">
    <property type="term" value="F:iron ion binding"/>
    <property type="evidence" value="ECO:0007669"/>
    <property type="project" value="InterPro"/>
</dbReference>
<dbReference type="AlphaFoldDB" id="A0AA88E8F8"/>
<evidence type="ECO:0000256" key="5">
    <source>
        <dbReference type="ARBA" id="ARBA00022723"/>
    </source>
</evidence>
<evidence type="ECO:0000256" key="4">
    <source>
        <dbReference type="ARBA" id="ARBA00022617"/>
    </source>
</evidence>
<dbReference type="SUPFAM" id="SSF48264">
    <property type="entry name" value="Cytochrome P450"/>
    <property type="match status" value="1"/>
</dbReference>
<dbReference type="Proteomes" id="UP001187192">
    <property type="component" value="Unassembled WGS sequence"/>
</dbReference>
<evidence type="ECO:0000256" key="7">
    <source>
        <dbReference type="ARBA" id="ARBA00023004"/>
    </source>
</evidence>
<accession>A0AA88E8F8</accession>
<dbReference type="GO" id="GO:0020037">
    <property type="term" value="F:heme binding"/>
    <property type="evidence" value="ECO:0007669"/>
    <property type="project" value="InterPro"/>
</dbReference>
<dbReference type="Gene3D" id="1.10.630.10">
    <property type="entry name" value="Cytochrome P450"/>
    <property type="match status" value="1"/>
</dbReference>
<gene>
    <name evidence="10" type="ORF">TIFTF001_038850</name>
</gene>